<protein>
    <recommendedName>
        <fullName evidence="3">DUF2993 domain-containing protein</fullName>
    </recommendedName>
</protein>
<evidence type="ECO:0008006" key="3">
    <source>
        <dbReference type="Google" id="ProtNLM"/>
    </source>
</evidence>
<name>A0A838Y7P5_9NEIS</name>
<evidence type="ECO:0000313" key="1">
    <source>
        <dbReference type="EMBL" id="MBA4708599.1"/>
    </source>
</evidence>
<organism evidence="1 2">
    <name type="scientific">Aquitalea aquatica</name>
    <dbReference type="NCBI Taxonomy" id="3044273"/>
    <lineage>
        <taxon>Bacteria</taxon>
        <taxon>Pseudomonadati</taxon>
        <taxon>Pseudomonadota</taxon>
        <taxon>Betaproteobacteria</taxon>
        <taxon>Neisseriales</taxon>
        <taxon>Chromobacteriaceae</taxon>
        <taxon>Aquitalea</taxon>
    </lineage>
</organism>
<proteinExistence type="predicted"/>
<dbReference type="Proteomes" id="UP000545606">
    <property type="component" value="Unassembled WGS sequence"/>
</dbReference>
<gene>
    <name evidence="1" type="ORF">H2Z84_09400</name>
</gene>
<keyword evidence="2" id="KW-1185">Reference proteome</keyword>
<reference evidence="1 2" key="1">
    <citation type="submission" date="2020-07" db="EMBL/GenBank/DDBJ databases">
        <title>Draft genome sequence of violacein-producing bacteria and related species.</title>
        <authorList>
            <person name="Wilson H.S."/>
            <person name="De Leon M.E."/>
        </authorList>
    </citation>
    <scope>NUCLEOTIDE SEQUENCE [LARGE SCALE GENOMIC DNA]</scope>
    <source>
        <strain evidence="1 2">HSC-21Su07</strain>
    </source>
</reference>
<dbReference type="EMBL" id="JACERN010000024">
    <property type="protein sequence ID" value="MBA4708599.1"/>
    <property type="molecule type" value="Genomic_DNA"/>
</dbReference>
<dbReference type="AlphaFoldDB" id="A0A838Y7P5"/>
<dbReference type="RefSeq" id="WP_181835761.1">
    <property type="nucleotide sequence ID" value="NZ_JACERN010000024.1"/>
</dbReference>
<accession>A0A838Y7P5</accession>
<comment type="caution">
    <text evidence="1">The sequence shown here is derived from an EMBL/GenBank/DDBJ whole genome shotgun (WGS) entry which is preliminary data.</text>
</comment>
<evidence type="ECO:0000313" key="2">
    <source>
        <dbReference type="Proteomes" id="UP000545606"/>
    </source>
</evidence>
<sequence>MASSWASRLQRSWQQRPNLHRDGVSLQEAWLLRKLQQTLNGDSLQIDGLSLLSRDSTLHLTAHQPLAARLTLHFDFLPIDWNSRQICLRYHVQGEAIAPSTTLRLLGGLLLGVLEGAFGHKALQQLAKPLDWLTLEQDIAMIDLTRLPALQPWLDYPLLGKPLGEHLIIKAIETSPGQLRIRLGRSQPPPAEPAPD</sequence>